<dbReference type="InParanoid" id="A0A2P5HLM7"/>
<proteinExistence type="predicted"/>
<reference evidence="2" key="1">
    <citation type="submission" date="2017-09" db="EMBL/GenBank/DDBJ databases">
        <title>Polyketide synthases of a Diaporthe helianthi virulent isolate.</title>
        <authorList>
            <person name="Baroncelli R."/>
        </authorList>
    </citation>
    <scope>NUCLEOTIDE SEQUENCE [LARGE SCALE GENOMIC DNA]</scope>
    <source>
        <strain evidence="2">7/96</strain>
    </source>
</reference>
<dbReference type="Proteomes" id="UP000094444">
    <property type="component" value="Unassembled WGS sequence"/>
</dbReference>
<comment type="caution">
    <text evidence="2">The sequence shown here is derived from an EMBL/GenBank/DDBJ whole genome shotgun (WGS) entry which is preliminary data.</text>
</comment>
<feature type="compositionally biased region" description="Basic and acidic residues" evidence="1">
    <location>
        <begin position="63"/>
        <end position="73"/>
    </location>
</feature>
<feature type="compositionally biased region" description="Basic residues" evidence="1">
    <location>
        <begin position="114"/>
        <end position="123"/>
    </location>
</feature>
<organism evidence="2 3">
    <name type="scientific">Diaporthe helianthi</name>
    <dbReference type="NCBI Taxonomy" id="158607"/>
    <lineage>
        <taxon>Eukaryota</taxon>
        <taxon>Fungi</taxon>
        <taxon>Dikarya</taxon>
        <taxon>Ascomycota</taxon>
        <taxon>Pezizomycotina</taxon>
        <taxon>Sordariomycetes</taxon>
        <taxon>Sordariomycetidae</taxon>
        <taxon>Diaporthales</taxon>
        <taxon>Diaporthaceae</taxon>
        <taxon>Diaporthe</taxon>
    </lineage>
</organism>
<evidence type="ECO:0000313" key="2">
    <source>
        <dbReference type="EMBL" id="POS71131.1"/>
    </source>
</evidence>
<sequence>MSSPNTAPNQTSQGQEKEKQTDSPRGRTQVTDTTATSSQYSNSNNKQRQSRSVSRGRTHTKLPPKDRRGRDDAFVDCFVYPGLGGSFGPKSRRSTVSEAGFLSDAPHLDQSSPHRPHHKKRRASSAIKSPSHIRVEIEAMAEAAAARNEALGMGMGKAPEEGDEKE</sequence>
<gene>
    <name evidence="2" type="ORF">DHEL01_v210474</name>
</gene>
<protein>
    <submittedName>
        <fullName evidence="2">Uncharacterized protein</fullName>
    </submittedName>
</protein>
<feature type="region of interest" description="Disordered" evidence="1">
    <location>
        <begin position="1"/>
        <end position="131"/>
    </location>
</feature>
<feature type="compositionally biased region" description="Basic and acidic residues" evidence="1">
    <location>
        <begin position="15"/>
        <end position="25"/>
    </location>
</feature>
<accession>A0A2P5HLM7</accession>
<feature type="compositionally biased region" description="Low complexity" evidence="1">
    <location>
        <begin position="37"/>
        <end position="53"/>
    </location>
</feature>
<dbReference type="AlphaFoldDB" id="A0A2P5HLM7"/>
<evidence type="ECO:0000256" key="1">
    <source>
        <dbReference type="SAM" id="MobiDB-lite"/>
    </source>
</evidence>
<dbReference type="EMBL" id="MAVT02001366">
    <property type="protein sequence ID" value="POS71131.1"/>
    <property type="molecule type" value="Genomic_DNA"/>
</dbReference>
<dbReference type="OrthoDB" id="10488103at2759"/>
<feature type="compositionally biased region" description="Polar residues" evidence="1">
    <location>
        <begin position="1"/>
        <end position="14"/>
    </location>
</feature>
<keyword evidence="3" id="KW-1185">Reference proteome</keyword>
<name>A0A2P5HLM7_DIAHE</name>
<feature type="compositionally biased region" description="Polar residues" evidence="1">
    <location>
        <begin position="26"/>
        <end position="36"/>
    </location>
</feature>
<evidence type="ECO:0000313" key="3">
    <source>
        <dbReference type="Proteomes" id="UP000094444"/>
    </source>
</evidence>